<dbReference type="InterPro" id="IPR005754">
    <property type="entry name" value="Sortase"/>
</dbReference>
<dbReference type="InterPro" id="IPR023365">
    <property type="entry name" value="Sortase_dom-sf"/>
</dbReference>
<evidence type="ECO:0000313" key="2">
    <source>
        <dbReference type="EMBL" id="KPV47953.1"/>
    </source>
</evidence>
<dbReference type="CDD" id="cd00004">
    <property type="entry name" value="Sortase"/>
    <property type="match status" value="1"/>
</dbReference>
<dbReference type="GO" id="GO:0016787">
    <property type="term" value="F:hydrolase activity"/>
    <property type="evidence" value="ECO:0007669"/>
    <property type="project" value="UniProtKB-KW"/>
</dbReference>
<dbReference type="AlphaFoldDB" id="A0A0P9F6T5"/>
<gene>
    <name evidence="2" type="ORF">SE17_40685</name>
</gene>
<proteinExistence type="predicted"/>
<accession>A0A0P9F6T5</accession>
<organism evidence="2 3">
    <name type="scientific">Kouleothrix aurantiaca</name>
    <dbReference type="NCBI Taxonomy" id="186479"/>
    <lineage>
        <taxon>Bacteria</taxon>
        <taxon>Bacillati</taxon>
        <taxon>Chloroflexota</taxon>
        <taxon>Chloroflexia</taxon>
        <taxon>Chloroflexales</taxon>
        <taxon>Roseiflexineae</taxon>
        <taxon>Roseiflexaceae</taxon>
        <taxon>Kouleothrix</taxon>
    </lineage>
</organism>
<dbReference type="NCBIfam" id="TIGR01076">
    <property type="entry name" value="sortase_fam"/>
    <property type="match status" value="1"/>
</dbReference>
<dbReference type="Pfam" id="PF04203">
    <property type="entry name" value="Sortase"/>
    <property type="match status" value="1"/>
</dbReference>
<keyword evidence="1" id="KW-0378">Hydrolase</keyword>
<evidence type="ECO:0000256" key="1">
    <source>
        <dbReference type="ARBA" id="ARBA00022801"/>
    </source>
</evidence>
<dbReference type="EMBL" id="LJCR01003081">
    <property type="protein sequence ID" value="KPV47953.1"/>
    <property type="molecule type" value="Genomic_DNA"/>
</dbReference>
<dbReference type="SUPFAM" id="SSF63817">
    <property type="entry name" value="Sortase"/>
    <property type="match status" value="1"/>
</dbReference>
<dbReference type="Proteomes" id="UP000050509">
    <property type="component" value="Unassembled WGS sequence"/>
</dbReference>
<dbReference type="Gene3D" id="2.40.260.10">
    <property type="entry name" value="Sortase"/>
    <property type="match status" value="1"/>
</dbReference>
<reference evidence="2 3" key="1">
    <citation type="submission" date="2015-09" db="EMBL/GenBank/DDBJ databases">
        <title>Draft genome sequence of Kouleothrix aurantiaca JCM 19913.</title>
        <authorList>
            <person name="Hemp J."/>
        </authorList>
    </citation>
    <scope>NUCLEOTIDE SEQUENCE [LARGE SCALE GENOMIC DNA]</scope>
    <source>
        <strain evidence="2 3">COM-B</strain>
    </source>
</reference>
<feature type="non-terminal residue" evidence="2">
    <location>
        <position position="1"/>
    </location>
</feature>
<keyword evidence="3" id="KW-1185">Reference proteome</keyword>
<comment type="caution">
    <text evidence="2">The sequence shown here is derived from an EMBL/GenBank/DDBJ whole genome shotgun (WGS) entry which is preliminary data.</text>
</comment>
<name>A0A0P9F6T5_9CHLR</name>
<evidence type="ECO:0000313" key="3">
    <source>
        <dbReference type="Proteomes" id="UP000050509"/>
    </source>
</evidence>
<protein>
    <submittedName>
        <fullName evidence="2">Sortase</fullName>
    </submittedName>
</protein>
<sequence>QPTRLMRPGITLDTPVKEVFVVDGAWQVADYAAGYLNGTGLPGGPGNTVLAGHAGLRGAVFRDLGSLGPGNDIFLDAAGLRYHYRVREIKNVWPNQIEVLDPTATPTLTLMTCTNWDTQRLVVVADLVDSKPSPRP</sequence>
<dbReference type="PATRIC" id="fig|186479.3.peg.6435"/>